<dbReference type="PANTHER" id="PTHR24096">
    <property type="entry name" value="LONG-CHAIN-FATTY-ACID--COA LIGASE"/>
    <property type="match status" value="1"/>
</dbReference>
<sequence>MLWAFTICRCSEAAWICHYPASIKIVAPDSFEELPTGEAGMILISGPQVMLGYLNDPTRQDDVIKELDEQRWFVTGDKGFIDEDGFLTLIAR</sequence>
<comment type="similarity">
    <text evidence="1">Belongs to the ATP-dependent AMP-binding enzyme family.</text>
</comment>
<evidence type="ECO:0000313" key="3">
    <source>
        <dbReference type="EMBL" id="MDR5876022.1"/>
    </source>
</evidence>
<dbReference type="EMBL" id="JARWAI010000011">
    <property type="protein sequence ID" value="MDR5876022.1"/>
    <property type="molecule type" value="Genomic_DNA"/>
</dbReference>
<dbReference type="Gene3D" id="2.30.38.10">
    <property type="entry name" value="Luciferase, Domain 3"/>
    <property type="match status" value="1"/>
</dbReference>
<dbReference type="PANTHER" id="PTHR24096:SF149">
    <property type="entry name" value="AMP-BINDING DOMAIN-CONTAINING PROTEIN-RELATED"/>
    <property type="match status" value="1"/>
</dbReference>
<dbReference type="SUPFAM" id="SSF56801">
    <property type="entry name" value="Acetyl-CoA synthetase-like"/>
    <property type="match status" value="1"/>
</dbReference>
<gene>
    <name evidence="3" type="ORF">QC815_13970</name>
</gene>
<keyword evidence="2" id="KW-0436">Ligase</keyword>
<evidence type="ECO:0000313" key="4">
    <source>
        <dbReference type="Proteomes" id="UP001269267"/>
    </source>
</evidence>
<protein>
    <submittedName>
        <fullName evidence="3">AMP-binding protein</fullName>
    </submittedName>
</protein>
<reference evidence="3 4" key="1">
    <citation type="submission" date="2023-04" db="EMBL/GenBank/DDBJ databases">
        <title>A long-awaited taxogenomic arrangement of the family Halomonadaceae.</title>
        <authorList>
            <person name="De La Haba R."/>
            <person name="Chuvochina M."/>
            <person name="Wittouck S."/>
            <person name="Arahal D.R."/>
            <person name="Sanchez-Porro C."/>
            <person name="Hugenholtz P."/>
            <person name="Ventosa A."/>
        </authorList>
    </citation>
    <scope>NUCLEOTIDE SEQUENCE [LARGE SCALE GENOMIC DNA]</scope>
    <source>
        <strain evidence="3 4">DSM 18042</strain>
    </source>
</reference>
<name>A0ABU1GEV4_9GAMM</name>
<proteinExistence type="inferred from homology"/>
<dbReference type="Proteomes" id="UP001269267">
    <property type="component" value="Unassembled WGS sequence"/>
</dbReference>
<evidence type="ECO:0000256" key="1">
    <source>
        <dbReference type="ARBA" id="ARBA00006432"/>
    </source>
</evidence>
<keyword evidence="4" id="KW-1185">Reference proteome</keyword>
<comment type="caution">
    <text evidence="3">The sequence shown here is derived from an EMBL/GenBank/DDBJ whole genome shotgun (WGS) entry which is preliminary data.</text>
</comment>
<accession>A0ABU1GEV4</accession>
<evidence type="ECO:0000256" key="2">
    <source>
        <dbReference type="ARBA" id="ARBA00022598"/>
    </source>
</evidence>
<organism evidence="3 4">
    <name type="scientific">Vreelandella gomseomensis</name>
    <dbReference type="NCBI Taxonomy" id="370766"/>
    <lineage>
        <taxon>Bacteria</taxon>
        <taxon>Pseudomonadati</taxon>
        <taxon>Pseudomonadota</taxon>
        <taxon>Gammaproteobacteria</taxon>
        <taxon>Oceanospirillales</taxon>
        <taxon>Halomonadaceae</taxon>
        <taxon>Vreelandella</taxon>
    </lineage>
</organism>